<evidence type="ECO:0000259" key="2">
    <source>
        <dbReference type="Pfam" id="PF00107"/>
    </source>
</evidence>
<name>A0A518B977_9BACT</name>
<dbReference type="InterPro" id="IPR050129">
    <property type="entry name" value="Zn_alcohol_dh"/>
</dbReference>
<dbReference type="SUPFAM" id="SSF50129">
    <property type="entry name" value="GroES-like"/>
    <property type="match status" value="1"/>
</dbReference>
<dbReference type="Gene3D" id="3.40.50.720">
    <property type="entry name" value="NAD(P)-binding Rossmann-like Domain"/>
    <property type="match status" value="1"/>
</dbReference>
<dbReference type="InterPro" id="IPR011032">
    <property type="entry name" value="GroES-like_sf"/>
</dbReference>
<dbReference type="Gene3D" id="3.90.180.10">
    <property type="entry name" value="Medium-chain alcohol dehydrogenases, catalytic domain"/>
    <property type="match status" value="1"/>
</dbReference>
<dbReference type="InterPro" id="IPR036291">
    <property type="entry name" value="NAD(P)-bd_dom_sf"/>
</dbReference>
<feature type="domain" description="Alcohol dehydrogenase-like N-terminal" evidence="3">
    <location>
        <begin position="24"/>
        <end position="132"/>
    </location>
</feature>
<sequence length="344" mass="37394">MLAIRLDEPKQFRQIAIPEPERPGPGEALVRTHRMGVCGSDISGYLGHMPFFRYPRIPGHELGVEVLDVGPGVANVKAGDRCSIEPYMNCGTCYPCRKGNSNCCATLEVIGVMVDGGLRERFIVRADKLHPSEKLSFEQLALVETLAIGCHATDRGAPTDGDHALIIGAGPIGLATLEFTRLTGATITVMDMDQGRLDFCRETYGIERTVQFKGDGSELARLEEITGGDLYAVVTDATGNVKSMSNALNYVAPTGSLVYVGITTQEISLPHPLLHRREVSVKGSRNALPADFPRIIDLIERGVIDTDPWITHRTPIDKMIASFDSFTRRETGVIKAMIDVSGVS</sequence>
<dbReference type="CDD" id="cd08261">
    <property type="entry name" value="Zn_ADH7"/>
    <property type="match status" value="1"/>
</dbReference>
<gene>
    <name evidence="4" type="primary">yjjN</name>
    <name evidence="4" type="ORF">Pan216_43770</name>
</gene>
<dbReference type="PANTHER" id="PTHR43401">
    <property type="entry name" value="L-THREONINE 3-DEHYDROGENASE"/>
    <property type="match status" value="1"/>
</dbReference>
<dbReference type="OrthoDB" id="239596at2"/>
<evidence type="ECO:0000259" key="3">
    <source>
        <dbReference type="Pfam" id="PF08240"/>
    </source>
</evidence>
<dbReference type="Proteomes" id="UP000317093">
    <property type="component" value="Chromosome"/>
</dbReference>
<protein>
    <submittedName>
        <fullName evidence="4">L-galactonate oxidoreductase</fullName>
        <ecNumber evidence="4">1.1.1.-</ecNumber>
    </submittedName>
</protein>
<dbReference type="Pfam" id="PF08240">
    <property type="entry name" value="ADH_N"/>
    <property type="match status" value="1"/>
</dbReference>
<dbReference type="Pfam" id="PF00107">
    <property type="entry name" value="ADH_zinc_N"/>
    <property type="match status" value="1"/>
</dbReference>
<dbReference type="GO" id="GO:0016491">
    <property type="term" value="F:oxidoreductase activity"/>
    <property type="evidence" value="ECO:0007669"/>
    <property type="project" value="UniProtKB-KW"/>
</dbReference>
<dbReference type="AlphaFoldDB" id="A0A518B977"/>
<keyword evidence="1 4" id="KW-0560">Oxidoreductase</keyword>
<proteinExistence type="predicted"/>
<organism evidence="4 5">
    <name type="scientific">Kolteria novifilia</name>
    <dbReference type="NCBI Taxonomy" id="2527975"/>
    <lineage>
        <taxon>Bacteria</taxon>
        <taxon>Pseudomonadati</taxon>
        <taxon>Planctomycetota</taxon>
        <taxon>Planctomycetia</taxon>
        <taxon>Kolteriales</taxon>
        <taxon>Kolteriaceae</taxon>
        <taxon>Kolteria</taxon>
    </lineage>
</organism>
<dbReference type="RefSeq" id="WP_145261015.1">
    <property type="nucleotide sequence ID" value="NZ_CP036279.1"/>
</dbReference>
<dbReference type="EMBL" id="CP036279">
    <property type="protein sequence ID" value="QDU63497.1"/>
    <property type="molecule type" value="Genomic_DNA"/>
</dbReference>
<evidence type="ECO:0000313" key="5">
    <source>
        <dbReference type="Proteomes" id="UP000317093"/>
    </source>
</evidence>
<dbReference type="SUPFAM" id="SSF51735">
    <property type="entry name" value="NAD(P)-binding Rossmann-fold domains"/>
    <property type="match status" value="1"/>
</dbReference>
<dbReference type="InterPro" id="IPR013154">
    <property type="entry name" value="ADH-like_N"/>
</dbReference>
<evidence type="ECO:0000313" key="4">
    <source>
        <dbReference type="EMBL" id="QDU63497.1"/>
    </source>
</evidence>
<feature type="domain" description="Alcohol dehydrogenase-like C-terminal" evidence="2">
    <location>
        <begin position="171"/>
        <end position="300"/>
    </location>
</feature>
<evidence type="ECO:0000256" key="1">
    <source>
        <dbReference type="ARBA" id="ARBA00023002"/>
    </source>
</evidence>
<dbReference type="PANTHER" id="PTHR43401:SF2">
    <property type="entry name" value="L-THREONINE 3-DEHYDROGENASE"/>
    <property type="match status" value="1"/>
</dbReference>
<reference evidence="4 5" key="1">
    <citation type="submission" date="2019-02" db="EMBL/GenBank/DDBJ databases">
        <title>Deep-cultivation of Planctomycetes and their phenomic and genomic characterization uncovers novel biology.</title>
        <authorList>
            <person name="Wiegand S."/>
            <person name="Jogler M."/>
            <person name="Boedeker C."/>
            <person name="Pinto D."/>
            <person name="Vollmers J."/>
            <person name="Rivas-Marin E."/>
            <person name="Kohn T."/>
            <person name="Peeters S.H."/>
            <person name="Heuer A."/>
            <person name="Rast P."/>
            <person name="Oberbeckmann S."/>
            <person name="Bunk B."/>
            <person name="Jeske O."/>
            <person name="Meyerdierks A."/>
            <person name="Storesund J.E."/>
            <person name="Kallscheuer N."/>
            <person name="Luecker S."/>
            <person name="Lage O.M."/>
            <person name="Pohl T."/>
            <person name="Merkel B.J."/>
            <person name="Hornburger P."/>
            <person name="Mueller R.-W."/>
            <person name="Bruemmer F."/>
            <person name="Labrenz M."/>
            <person name="Spormann A.M."/>
            <person name="Op den Camp H."/>
            <person name="Overmann J."/>
            <person name="Amann R."/>
            <person name="Jetten M.S.M."/>
            <person name="Mascher T."/>
            <person name="Medema M.H."/>
            <person name="Devos D.P."/>
            <person name="Kaster A.-K."/>
            <person name="Ovreas L."/>
            <person name="Rohde M."/>
            <person name="Galperin M.Y."/>
            <person name="Jogler C."/>
        </authorList>
    </citation>
    <scope>NUCLEOTIDE SEQUENCE [LARGE SCALE GENOMIC DNA]</scope>
    <source>
        <strain evidence="4 5">Pan216</strain>
    </source>
</reference>
<accession>A0A518B977</accession>
<keyword evidence="5" id="KW-1185">Reference proteome</keyword>
<dbReference type="KEGG" id="knv:Pan216_43770"/>
<dbReference type="InterPro" id="IPR013149">
    <property type="entry name" value="ADH-like_C"/>
</dbReference>
<dbReference type="EC" id="1.1.1.-" evidence="4"/>